<feature type="domain" description="Reverse transcriptase" evidence="1">
    <location>
        <begin position="34"/>
        <end position="308"/>
    </location>
</feature>
<protein>
    <submittedName>
        <fullName evidence="3">Putative RNA-directed DNA polymerase from transposon BS</fullName>
    </submittedName>
</protein>
<dbReference type="SUPFAM" id="SSF53098">
    <property type="entry name" value="Ribonuclease H-like"/>
    <property type="match status" value="1"/>
</dbReference>
<dbReference type="InterPro" id="IPR043502">
    <property type="entry name" value="DNA/RNA_pol_sf"/>
</dbReference>
<organism evidence="3 4">
    <name type="scientific">Araneus ventricosus</name>
    <name type="common">Orbweaver spider</name>
    <name type="synonym">Epeira ventricosa</name>
    <dbReference type="NCBI Taxonomy" id="182803"/>
    <lineage>
        <taxon>Eukaryota</taxon>
        <taxon>Metazoa</taxon>
        <taxon>Ecdysozoa</taxon>
        <taxon>Arthropoda</taxon>
        <taxon>Chelicerata</taxon>
        <taxon>Arachnida</taxon>
        <taxon>Araneae</taxon>
        <taxon>Araneomorphae</taxon>
        <taxon>Entelegynae</taxon>
        <taxon>Araneoidea</taxon>
        <taxon>Araneidae</taxon>
        <taxon>Araneus</taxon>
    </lineage>
</organism>
<dbReference type="Pfam" id="PF00075">
    <property type="entry name" value="RNase_H"/>
    <property type="match status" value="1"/>
</dbReference>
<name>A0A4Y2XAG3_ARAVE</name>
<dbReference type="InterPro" id="IPR052560">
    <property type="entry name" value="RdDP_mobile_element"/>
</dbReference>
<dbReference type="CDD" id="cd01650">
    <property type="entry name" value="RT_nLTR_like"/>
    <property type="match status" value="1"/>
</dbReference>
<dbReference type="SUPFAM" id="SSF56672">
    <property type="entry name" value="DNA/RNA polymerases"/>
    <property type="match status" value="1"/>
</dbReference>
<dbReference type="AlphaFoldDB" id="A0A4Y2XAG3"/>
<reference evidence="3 4" key="1">
    <citation type="journal article" date="2019" name="Sci. Rep.">
        <title>Orb-weaving spider Araneus ventricosus genome elucidates the spidroin gene catalogue.</title>
        <authorList>
            <person name="Kono N."/>
            <person name="Nakamura H."/>
            <person name="Ohtoshi R."/>
            <person name="Moran D.A.P."/>
            <person name="Shinohara A."/>
            <person name="Yoshida Y."/>
            <person name="Fujiwara M."/>
            <person name="Mori M."/>
            <person name="Tomita M."/>
            <person name="Arakawa K."/>
        </authorList>
    </citation>
    <scope>NUCLEOTIDE SEQUENCE [LARGE SCALE GENOMIC DNA]</scope>
</reference>
<dbReference type="InterPro" id="IPR002156">
    <property type="entry name" value="RNaseH_domain"/>
</dbReference>
<dbReference type="InterPro" id="IPR036397">
    <property type="entry name" value="RNaseH_sf"/>
</dbReference>
<dbReference type="CDD" id="cd09276">
    <property type="entry name" value="Rnase_HI_RT_non_LTR"/>
    <property type="match status" value="1"/>
</dbReference>
<dbReference type="PROSITE" id="PS50878">
    <property type="entry name" value="RT_POL"/>
    <property type="match status" value="1"/>
</dbReference>
<evidence type="ECO:0000313" key="3">
    <source>
        <dbReference type="EMBL" id="GBO45910.1"/>
    </source>
</evidence>
<dbReference type="GO" id="GO:0042575">
    <property type="term" value="C:DNA polymerase complex"/>
    <property type="evidence" value="ECO:0007669"/>
    <property type="project" value="UniProtKB-ARBA"/>
</dbReference>
<feature type="domain" description="RNase H type-1" evidence="2">
    <location>
        <begin position="515"/>
        <end position="622"/>
    </location>
</feature>
<keyword evidence="3" id="KW-0695">RNA-directed DNA polymerase</keyword>
<accession>A0A4Y2XAG3</accession>
<keyword evidence="4" id="KW-1185">Reference proteome</keyword>
<dbReference type="PANTHER" id="PTHR36688">
    <property type="entry name" value="ENDO/EXONUCLEASE/PHOSPHATASE DOMAIN-CONTAINING PROTEIN"/>
    <property type="match status" value="1"/>
</dbReference>
<evidence type="ECO:0000313" key="4">
    <source>
        <dbReference type="Proteomes" id="UP000499080"/>
    </source>
</evidence>
<dbReference type="Pfam" id="PF00078">
    <property type="entry name" value="RVT_1"/>
    <property type="match status" value="1"/>
</dbReference>
<evidence type="ECO:0000259" key="1">
    <source>
        <dbReference type="PROSITE" id="PS50878"/>
    </source>
</evidence>
<evidence type="ECO:0000259" key="2">
    <source>
        <dbReference type="PROSITE" id="PS50879"/>
    </source>
</evidence>
<dbReference type="PROSITE" id="PS50879">
    <property type="entry name" value="RNASE_H_1"/>
    <property type="match status" value="1"/>
</dbReference>
<dbReference type="PANTHER" id="PTHR36688:SF1">
    <property type="entry name" value="ENDONUCLEASE_EXONUCLEASE_PHOSPHATASE DOMAIN-CONTAINING PROTEIN"/>
    <property type="match status" value="1"/>
</dbReference>
<proteinExistence type="predicted"/>
<gene>
    <name evidence="3" type="primary">RTase_292</name>
    <name evidence="3" type="ORF">AVEN_107547_1</name>
</gene>
<dbReference type="GO" id="GO:0003676">
    <property type="term" value="F:nucleic acid binding"/>
    <property type="evidence" value="ECO:0007669"/>
    <property type="project" value="InterPro"/>
</dbReference>
<comment type="caution">
    <text evidence="3">The sequence shown here is derived from an EMBL/GenBank/DDBJ whole genome shotgun (WGS) entry which is preliminary data.</text>
</comment>
<dbReference type="GO" id="GO:0003964">
    <property type="term" value="F:RNA-directed DNA polymerase activity"/>
    <property type="evidence" value="ECO:0007669"/>
    <property type="project" value="UniProtKB-KW"/>
</dbReference>
<dbReference type="GO" id="GO:0004523">
    <property type="term" value="F:RNA-DNA hybrid ribonuclease activity"/>
    <property type="evidence" value="ECO:0007669"/>
    <property type="project" value="InterPro"/>
</dbReference>
<dbReference type="OrthoDB" id="3253907at2759"/>
<dbReference type="Proteomes" id="UP000499080">
    <property type="component" value="Unassembled WGS sequence"/>
</dbReference>
<sequence>MDNNKSPGPDGIHGKFLENIGPHGRERLLHIFNLSWKVGVLPKQWKTAVIIPVRKPNKEANSVGSYRPIALTCIPCKLMERIILRRITHHLMELNLIPEEQYGFRRGHSTIDQILYFAQSVRDAHNLKPTKHTISVFLDLTKAFDKVWKNKLLVKCHNEFNIRGRVLPWISNFLNNRSFRVKYQSGISSIYKSYQGIPQGSVLSPTLFSLFVAGMEKMVSSCNIGLFADDVVIWKNDKDVIKIENSLNENMVAIQSFAEEHKLNFNPAKSFTCIFTTNRHMFNLQPKIYLKGNLLETTKSPTYLGFTLDTEINCGKHIAKLVEKGRKRLQLLKFISGRDWGANSGTLRMTYTALIRPVLEYGYQVYQVASQTNLNKLERLQLSAARIITGLRSCCPKAIVLYEADLQPLSMRIRTNSAKYIAKLQSLGSFNRTSKFILQWTSNQRLKKDSPIGVMWKRGLLDFNIEPCIPFSCLTPNTSLDRVSFNDQLLSSVPKHTQHPEMMSQLSLELINNIPSQALVLYTDGNYATQITVFRSELLAIREALNFALHFENSDIFVLTDSKSSIQYLKNWPEIREKTGQEVVSKTATLSQKSRVCFQWIPSHVGVFGNEETDVLAKEGSALPSASSSELFTSEIYSIHKAIANSAWKNPPTHDWYAGNRPGLSLQSVGTRSAQTALARLRSGHIKSLKFIDREKTFSSCSCSCPASPAHIIDCIGASTRQLWSGECKGLVELLERHGVMDLV</sequence>
<keyword evidence="3" id="KW-0548">Nucleotidyltransferase</keyword>
<dbReference type="Gene3D" id="3.30.420.10">
    <property type="entry name" value="Ribonuclease H-like superfamily/Ribonuclease H"/>
    <property type="match status" value="1"/>
</dbReference>
<dbReference type="EMBL" id="BGPR01073263">
    <property type="protein sequence ID" value="GBO45910.1"/>
    <property type="molecule type" value="Genomic_DNA"/>
</dbReference>
<dbReference type="InterPro" id="IPR012337">
    <property type="entry name" value="RNaseH-like_sf"/>
</dbReference>
<keyword evidence="3" id="KW-0808">Transferase</keyword>
<dbReference type="InterPro" id="IPR000477">
    <property type="entry name" value="RT_dom"/>
</dbReference>